<keyword evidence="8" id="KW-0456">Lyase</keyword>
<comment type="cofactor">
    <cofactor evidence="1">
        <name>Mg(2+)</name>
        <dbReference type="ChEBI" id="CHEBI:18420"/>
    </cofactor>
</comment>
<dbReference type="Proteomes" id="UP000284322">
    <property type="component" value="Unassembled WGS sequence"/>
</dbReference>
<feature type="binding site" evidence="5">
    <location>
        <position position="69"/>
    </location>
    <ligand>
        <name>substrate</name>
    </ligand>
</feature>
<dbReference type="PANTHER" id="PTHR32308">
    <property type="entry name" value="LYASE BETA SUBUNIT, PUTATIVE (AFU_ORTHOLOGUE AFUA_4G13030)-RELATED"/>
    <property type="match status" value="1"/>
</dbReference>
<keyword evidence="4 6" id="KW-0460">Magnesium</keyword>
<reference evidence="8 9" key="1">
    <citation type="submission" date="2018-09" db="EMBL/GenBank/DDBJ databases">
        <title>Altererythrobacter sp.Ery1 and Ery12, the genome sequencing of novel strains in genus Alterythrobacter.</title>
        <authorList>
            <person name="Cheng H."/>
            <person name="Wu Y.-H."/>
            <person name="Fang C."/>
            <person name="Xu X.-W."/>
        </authorList>
    </citation>
    <scope>NUCLEOTIDE SEQUENCE [LARGE SCALE GENOMIC DNA]</scope>
    <source>
        <strain evidence="8 9">Ery12</strain>
    </source>
</reference>
<dbReference type="SUPFAM" id="SSF51621">
    <property type="entry name" value="Phosphoenolpyruvate/pyruvate domain"/>
    <property type="match status" value="1"/>
</dbReference>
<evidence type="ECO:0000256" key="1">
    <source>
        <dbReference type="ARBA" id="ARBA00001946"/>
    </source>
</evidence>
<feature type="binding site" evidence="5">
    <location>
        <position position="133"/>
    </location>
    <ligand>
        <name>substrate</name>
    </ligand>
</feature>
<evidence type="ECO:0000256" key="3">
    <source>
        <dbReference type="ARBA" id="ARBA00022723"/>
    </source>
</evidence>
<comment type="caution">
    <text evidence="8">The sequence shown here is derived from an EMBL/GenBank/DDBJ whole genome shotgun (WGS) entry which is preliminary data.</text>
</comment>
<dbReference type="PANTHER" id="PTHR32308:SF0">
    <property type="entry name" value="HPCH_HPAI ALDOLASE_CITRATE LYASE DOMAIN-CONTAINING PROTEIN"/>
    <property type="match status" value="1"/>
</dbReference>
<comment type="similarity">
    <text evidence="2">Belongs to the HpcH/HpaI aldolase family.</text>
</comment>
<dbReference type="PIRSF" id="PIRSF015582">
    <property type="entry name" value="Cit_lyase_B"/>
    <property type="match status" value="1"/>
</dbReference>
<evidence type="ECO:0000256" key="4">
    <source>
        <dbReference type="ARBA" id="ARBA00022842"/>
    </source>
</evidence>
<dbReference type="Gene3D" id="3.20.20.60">
    <property type="entry name" value="Phosphoenolpyruvate-binding domains"/>
    <property type="match status" value="1"/>
</dbReference>
<feature type="binding site" evidence="6">
    <location>
        <position position="161"/>
    </location>
    <ligand>
        <name>Mg(2+)</name>
        <dbReference type="ChEBI" id="CHEBI:18420"/>
    </ligand>
</feature>
<keyword evidence="9" id="KW-1185">Reference proteome</keyword>
<dbReference type="RefSeq" id="WP_120109309.1">
    <property type="nucleotide sequence ID" value="NZ_RAHJ01000018.1"/>
</dbReference>
<proteinExistence type="inferred from homology"/>
<sequence length="293" mass="30714">MKPLRSFLFIPGDSEKKLAKVAGCGADAVILDLEDAVAPSAKNAARELVAAFLRDFDRDAPGAPQLWVRVNPFDTGMTEGDLAAVVPGAPHGIVQPKTNGADCVAKLSGLLDHMELAHGIAPGSIRIVPVATETAIAPFRLSEYATADLPRLAGLTWGAEDLAAALGATGNRDVNGEWGFTYKLVRSLTLMAAHAAGVPAIETLHADFRDEDGLRASSRAARAEGFSGRLAIHPAQVAPINESFTPSDEEVAFAQRIVDAFAANPDVGTVGIDGKMVDIPHLKAARRTLGLVD</sequence>
<feature type="binding site" evidence="6">
    <location>
        <position position="133"/>
    </location>
    <ligand>
        <name>Mg(2+)</name>
        <dbReference type="ChEBI" id="CHEBI:18420"/>
    </ligand>
</feature>
<dbReference type="EMBL" id="RAHJ01000018">
    <property type="protein sequence ID" value="RJX68118.1"/>
    <property type="molecule type" value="Genomic_DNA"/>
</dbReference>
<dbReference type="OrthoDB" id="9800547at2"/>
<dbReference type="GO" id="GO:0000287">
    <property type="term" value="F:magnesium ion binding"/>
    <property type="evidence" value="ECO:0007669"/>
    <property type="project" value="TreeGrafter"/>
</dbReference>
<dbReference type="Pfam" id="PF03328">
    <property type="entry name" value="HpcH_HpaI"/>
    <property type="match status" value="1"/>
</dbReference>
<evidence type="ECO:0000256" key="2">
    <source>
        <dbReference type="ARBA" id="ARBA00005568"/>
    </source>
</evidence>
<dbReference type="GO" id="GO:0006107">
    <property type="term" value="P:oxaloacetate metabolic process"/>
    <property type="evidence" value="ECO:0007669"/>
    <property type="project" value="TreeGrafter"/>
</dbReference>
<dbReference type="InterPro" id="IPR040442">
    <property type="entry name" value="Pyrv_kinase-like_dom_sf"/>
</dbReference>
<accession>A0A419R2B1</accession>
<gene>
    <name evidence="8" type="ORF">D6858_09390</name>
</gene>
<evidence type="ECO:0000313" key="8">
    <source>
        <dbReference type="EMBL" id="RJX68118.1"/>
    </source>
</evidence>
<dbReference type="InterPro" id="IPR011206">
    <property type="entry name" value="Citrate_lyase_beta/mcl1/mcl2"/>
</dbReference>
<dbReference type="InterPro" id="IPR005000">
    <property type="entry name" value="Aldolase/citrate-lyase_domain"/>
</dbReference>
<evidence type="ECO:0000256" key="6">
    <source>
        <dbReference type="PIRSR" id="PIRSR015582-2"/>
    </source>
</evidence>
<dbReference type="GO" id="GO:0016829">
    <property type="term" value="F:lyase activity"/>
    <property type="evidence" value="ECO:0007669"/>
    <property type="project" value="UniProtKB-KW"/>
</dbReference>
<dbReference type="AlphaFoldDB" id="A0A419R2B1"/>
<evidence type="ECO:0000313" key="9">
    <source>
        <dbReference type="Proteomes" id="UP000284322"/>
    </source>
</evidence>
<protein>
    <submittedName>
        <fullName evidence="8">CoA ester lyase</fullName>
    </submittedName>
</protein>
<evidence type="ECO:0000256" key="5">
    <source>
        <dbReference type="PIRSR" id="PIRSR015582-1"/>
    </source>
</evidence>
<keyword evidence="3 6" id="KW-0479">Metal-binding</keyword>
<dbReference type="InterPro" id="IPR015813">
    <property type="entry name" value="Pyrv/PenolPyrv_kinase-like_dom"/>
</dbReference>
<name>A0A419R2B1_9SPHN</name>
<evidence type="ECO:0000259" key="7">
    <source>
        <dbReference type="Pfam" id="PF03328"/>
    </source>
</evidence>
<organism evidence="8 9">
    <name type="scientific">Tsuneonella suprasediminis</name>
    <dbReference type="NCBI Taxonomy" id="2306996"/>
    <lineage>
        <taxon>Bacteria</taxon>
        <taxon>Pseudomonadati</taxon>
        <taxon>Pseudomonadota</taxon>
        <taxon>Alphaproteobacteria</taxon>
        <taxon>Sphingomonadales</taxon>
        <taxon>Erythrobacteraceae</taxon>
        <taxon>Tsuneonella</taxon>
    </lineage>
</organism>
<feature type="domain" description="HpcH/HpaI aldolase/citrate lyase" evidence="7">
    <location>
        <begin position="5"/>
        <end position="234"/>
    </location>
</feature>